<dbReference type="NCBIfam" id="TIGR03831">
    <property type="entry name" value="YgiT_finger"/>
    <property type="match status" value="1"/>
</dbReference>
<proteinExistence type="predicted"/>
<evidence type="ECO:0000313" key="1">
    <source>
        <dbReference type="EMBL" id="XCM37236.1"/>
    </source>
</evidence>
<accession>A0AAU8JEP7</accession>
<protein>
    <submittedName>
        <fullName evidence="1">YgiT-type zinc finger protein</fullName>
    </submittedName>
</protein>
<dbReference type="EMBL" id="CP159837">
    <property type="protein sequence ID" value="XCM37236.1"/>
    <property type="molecule type" value="Genomic_DNA"/>
</dbReference>
<sequence>MYGYRCEYCEGTVQPRTVKHEAFKHRDGFVILENVTIGVCDNCGNRYYSANIIHTVHQVATGEKSPERTEQIPVTHLESA</sequence>
<name>A0AAU8JEP7_9CYAN</name>
<organism evidence="1">
    <name type="scientific">Planktothricoides raciborskii GIHE-MW2</name>
    <dbReference type="NCBI Taxonomy" id="2792601"/>
    <lineage>
        <taxon>Bacteria</taxon>
        <taxon>Bacillati</taxon>
        <taxon>Cyanobacteriota</taxon>
        <taxon>Cyanophyceae</taxon>
        <taxon>Oscillatoriophycideae</taxon>
        <taxon>Oscillatoriales</taxon>
        <taxon>Oscillatoriaceae</taxon>
        <taxon>Planktothricoides</taxon>
    </lineage>
</organism>
<dbReference type="RefSeq" id="WP_190878140.1">
    <property type="nucleotide sequence ID" value="NZ_CP159837.1"/>
</dbReference>
<reference evidence="1" key="1">
    <citation type="submission" date="2024-07" db="EMBL/GenBank/DDBJ databases">
        <authorList>
            <person name="Kim Y.J."/>
            <person name="Jeong J.Y."/>
        </authorList>
    </citation>
    <scope>NUCLEOTIDE SEQUENCE</scope>
    <source>
        <strain evidence="1">GIHE-MW2</strain>
    </source>
</reference>
<dbReference type="AlphaFoldDB" id="A0AAU8JEP7"/>
<dbReference type="InterPro" id="IPR022453">
    <property type="entry name" value="Znf_MqsA-type"/>
</dbReference>
<gene>
    <name evidence="1" type="ORF">ABWT76_006058</name>
</gene>